<dbReference type="Proteomes" id="UP000516437">
    <property type="component" value="Chromosome 5"/>
</dbReference>
<dbReference type="Pfam" id="PF04564">
    <property type="entry name" value="U-box"/>
    <property type="match status" value="1"/>
</dbReference>
<proteinExistence type="predicted"/>
<reference evidence="10 11" key="1">
    <citation type="journal article" date="2019" name="Plant Biotechnol. J.">
        <title>The red bayberry genome and genetic basis of sex determination.</title>
        <authorList>
            <person name="Jia H.M."/>
            <person name="Jia H.J."/>
            <person name="Cai Q.L."/>
            <person name="Wang Y."/>
            <person name="Zhao H.B."/>
            <person name="Yang W.F."/>
            <person name="Wang G.Y."/>
            <person name="Li Y.H."/>
            <person name="Zhan D.L."/>
            <person name="Shen Y.T."/>
            <person name="Niu Q.F."/>
            <person name="Chang L."/>
            <person name="Qiu J."/>
            <person name="Zhao L."/>
            <person name="Xie H.B."/>
            <person name="Fu W.Y."/>
            <person name="Jin J."/>
            <person name="Li X.W."/>
            <person name="Jiao Y."/>
            <person name="Zhou C.C."/>
            <person name="Tu T."/>
            <person name="Chai C.Y."/>
            <person name="Gao J.L."/>
            <person name="Fan L.J."/>
            <person name="van de Weg E."/>
            <person name="Wang J.Y."/>
            <person name="Gao Z.S."/>
        </authorList>
    </citation>
    <scope>NUCLEOTIDE SEQUENCE [LARGE SCALE GENOMIC DNA]</scope>
    <source>
        <tissue evidence="10">Leaves</tissue>
    </source>
</reference>
<comment type="pathway">
    <text evidence="2">Protein modification; protein ubiquitination.</text>
</comment>
<dbReference type="InterPro" id="IPR000225">
    <property type="entry name" value="Armadillo"/>
</dbReference>
<keyword evidence="11" id="KW-1185">Reference proteome</keyword>
<dbReference type="PANTHER" id="PTHR23315">
    <property type="entry name" value="U BOX DOMAIN-CONTAINING"/>
    <property type="match status" value="1"/>
</dbReference>
<evidence type="ECO:0000313" key="10">
    <source>
        <dbReference type="EMBL" id="KAB1214561.1"/>
    </source>
</evidence>
<dbReference type="CDD" id="cd16664">
    <property type="entry name" value="RING-Ubox_PUB"/>
    <property type="match status" value="1"/>
</dbReference>
<dbReference type="EMBL" id="RXIC02000023">
    <property type="protein sequence ID" value="KAB1214561.1"/>
    <property type="molecule type" value="Genomic_DNA"/>
</dbReference>
<evidence type="ECO:0000256" key="7">
    <source>
        <dbReference type="PROSITE-ProRule" id="PRU00259"/>
    </source>
</evidence>
<comment type="caution">
    <text evidence="10">The sequence shown here is derived from an EMBL/GenBank/DDBJ whole genome shotgun (WGS) entry which is preliminary data.</text>
</comment>
<dbReference type="AlphaFoldDB" id="A0A6A1VNV2"/>
<dbReference type="UniPathway" id="UPA00143"/>
<dbReference type="EC" id="2.3.2.27" evidence="3"/>
<feature type="compositionally biased region" description="Basic and acidic residues" evidence="8">
    <location>
        <begin position="699"/>
        <end position="713"/>
    </location>
</feature>
<keyword evidence="5" id="KW-0677">Repeat</keyword>
<dbReference type="GO" id="GO:0061630">
    <property type="term" value="F:ubiquitin protein ligase activity"/>
    <property type="evidence" value="ECO:0007669"/>
    <property type="project" value="UniProtKB-EC"/>
</dbReference>
<dbReference type="InterPro" id="IPR045210">
    <property type="entry name" value="RING-Ubox_PUB"/>
</dbReference>
<dbReference type="InterPro" id="IPR013083">
    <property type="entry name" value="Znf_RING/FYVE/PHD"/>
</dbReference>
<dbReference type="GO" id="GO:0016567">
    <property type="term" value="P:protein ubiquitination"/>
    <property type="evidence" value="ECO:0007669"/>
    <property type="project" value="UniProtKB-UniPathway"/>
</dbReference>
<evidence type="ECO:0000256" key="6">
    <source>
        <dbReference type="ARBA" id="ARBA00022786"/>
    </source>
</evidence>
<organism evidence="10 11">
    <name type="scientific">Morella rubra</name>
    <name type="common">Chinese bayberry</name>
    <dbReference type="NCBI Taxonomy" id="262757"/>
    <lineage>
        <taxon>Eukaryota</taxon>
        <taxon>Viridiplantae</taxon>
        <taxon>Streptophyta</taxon>
        <taxon>Embryophyta</taxon>
        <taxon>Tracheophyta</taxon>
        <taxon>Spermatophyta</taxon>
        <taxon>Magnoliopsida</taxon>
        <taxon>eudicotyledons</taxon>
        <taxon>Gunneridae</taxon>
        <taxon>Pentapetalae</taxon>
        <taxon>rosids</taxon>
        <taxon>fabids</taxon>
        <taxon>Fagales</taxon>
        <taxon>Myricaceae</taxon>
        <taxon>Morella</taxon>
    </lineage>
</organism>
<keyword evidence="6" id="KW-0833">Ubl conjugation pathway</keyword>
<dbReference type="PROSITE" id="PS51698">
    <property type="entry name" value="U_BOX"/>
    <property type="match status" value="1"/>
</dbReference>
<comment type="catalytic activity">
    <reaction evidence="1">
        <text>S-ubiquitinyl-[E2 ubiquitin-conjugating enzyme]-L-cysteine + [acceptor protein]-L-lysine = [E2 ubiquitin-conjugating enzyme]-L-cysteine + N(6)-ubiquitinyl-[acceptor protein]-L-lysine.</text>
        <dbReference type="EC" id="2.3.2.27"/>
    </reaction>
</comment>
<evidence type="ECO:0000259" key="9">
    <source>
        <dbReference type="PROSITE" id="PS51698"/>
    </source>
</evidence>
<dbReference type="InterPro" id="IPR011989">
    <property type="entry name" value="ARM-like"/>
</dbReference>
<dbReference type="Gene3D" id="1.25.10.10">
    <property type="entry name" value="Leucine-rich Repeat Variant"/>
    <property type="match status" value="2"/>
</dbReference>
<dbReference type="SUPFAM" id="SSF48371">
    <property type="entry name" value="ARM repeat"/>
    <property type="match status" value="1"/>
</dbReference>
<dbReference type="SUPFAM" id="SSF57850">
    <property type="entry name" value="RING/U-box"/>
    <property type="match status" value="1"/>
</dbReference>
<protein>
    <recommendedName>
        <fullName evidence="3">RING-type E3 ubiquitin transferase</fullName>
        <ecNumber evidence="3">2.3.2.27</ecNumber>
    </recommendedName>
</protein>
<feature type="domain" description="U-box" evidence="9">
    <location>
        <begin position="249"/>
        <end position="323"/>
    </location>
</feature>
<evidence type="ECO:0000313" key="11">
    <source>
        <dbReference type="Proteomes" id="UP000516437"/>
    </source>
</evidence>
<dbReference type="InterPro" id="IPR003613">
    <property type="entry name" value="Ubox_domain"/>
</dbReference>
<dbReference type="Gene3D" id="3.30.40.10">
    <property type="entry name" value="Zinc/RING finger domain, C3HC4 (zinc finger)"/>
    <property type="match status" value="1"/>
</dbReference>
<dbReference type="PANTHER" id="PTHR23315:SF240">
    <property type="entry name" value="U-BOX DOMAIN-CONTAINING PROTEIN 5"/>
    <property type="match status" value="1"/>
</dbReference>
<dbReference type="InterPro" id="IPR016024">
    <property type="entry name" value="ARM-type_fold"/>
</dbReference>
<accession>A0A6A1VNV2</accession>
<evidence type="ECO:0000256" key="3">
    <source>
        <dbReference type="ARBA" id="ARBA00012483"/>
    </source>
</evidence>
<dbReference type="OrthoDB" id="10064100at2759"/>
<evidence type="ECO:0000256" key="8">
    <source>
        <dbReference type="SAM" id="MobiDB-lite"/>
    </source>
</evidence>
<name>A0A6A1VNV2_9ROSI</name>
<sequence length="747" mass="83019">MCTVLKKLVDRISRVFLLIEAARPPSSSGIEALGSLNLAIETAKRFLKSCKRSSKLYLAVRGDVIASECQRSKNLFVRSLGQLQEMVPLELAEEITHIMDDLGRAKFMLEFSEEEASKAVRRFLLKGTTLWDSMETLDVKTLQLVASTCHITSPNDIRTEKKLMEKMLDKVDYSDPMDKETLKSLLHLLKHDGNLILMEQSGNPCVQHEEAFAFENSRSGSLCSQSFEVESGTGCRHHEAQIDFSSRAIPPEEFICPISSRLMYDPVVIASGQTFERMYIQKWFDEGNDTCPKTKMKLDHQSLTPNTAMKDLISKWCMRNGITISDPTMLPEVLYSWGTTSTSISSFGSSVNDLCLPVDLSNVTIGSLYSSYTLKSSHPKIGDGINLISMPTNEEPKCQSYANIQDTDLEFLSKLAELQWESQCEVIEVVKKQLNHKKEACHSMSSVNIVEPFDGFLRQALDRGDVKALKAGSQLLLAFVSKIRSGISYSCKEAFRLLATLLNSEMTKEALDILEHSSVHPYCRANIAESGALTSILELLDSHNRDFQERAIKILCNLSSNCDICSHILPSECIPKLVPFFVDSTLAGYCVLVLKNLCGTEEARVSVAETNGCIASVAELLASASLEDQENAVAVLLSLCSQSVQYCQLVMDIEGVIPSLFDISVNCNDKGRASALELLRCLRDVKRDNGHKCSGSDTEVSRDSKNLSNERKSSKASRLFGRISNVFETRFSGHKKEETRLVSSAKF</sequence>
<keyword evidence="4" id="KW-0808">Transferase</keyword>
<evidence type="ECO:0000256" key="2">
    <source>
        <dbReference type="ARBA" id="ARBA00004906"/>
    </source>
</evidence>
<evidence type="ECO:0000256" key="4">
    <source>
        <dbReference type="ARBA" id="ARBA00022679"/>
    </source>
</evidence>
<gene>
    <name evidence="10" type="ORF">CJ030_MR5G002505</name>
</gene>
<feature type="repeat" description="ARM" evidence="7">
    <location>
        <begin position="531"/>
        <end position="561"/>
    </location>
</feature>
<feature type="region of interest" description="Disordered" evidence="8">
    <location>
        <begin position="689"/>
        <end position="713"/>
    </location>
</feature>
<evidence type="ECO:0000256" key="5">
    <source>
        <dbReference type="ARBA" id="ARBA00022737"/>
    </source>
</evidence>
<dbReference type="PROSITE" id="PS50176">
    <property type="entry name" value="ARM_REPEAT"/>
    <property type="match status" value="1"/>
</dbReference>
<evidence type="ECO:0000256" key="1">
    <source>
        <dbReference type="ARBA" id="ARBA00000900"/>
    </source>
</evidence>
<dbReference type="SMART" id="SM00504">
    <property type="entry name" value="Ubox"/>
    <property type="match status" value="1"/>
</dbReference>